<dbReference type="GO" id="GO:0006096">
    <property type="term" value="P:glycolytic process"/>
    <property type="evidence" value="ECO:0007669"/>
    <property type="project" value="UniProtKB-KW"/>
</dbReference>
<organism evidence="13">
    <name type="scientific">Aegilops tauschii</name>
    <name type="common">Tausch's goatgrass</name>
    <name type="synonym">Aegilops squarrosa</name>
    <dbReference type="NCBI Taxonomy" id="37682"/>
    <lineage>
        <taxon>Eukaryota</taxon>
        <taxon>Viridiplantae</taxon>
        <taxon>Streptophyta</taxon>
        <taxon>Embryophyta</taxon>
        <taxon>Tracheophyta</taxon>
        <taxon>Spermatophyta</taxon>
        <taxon>Magnoliopsida</taxon>
        <taxon>Liliopsida</taxon>
        <taxon>Poales</taxon>
        <taxon>Poaceae</taxon>
        <taxon>BOP clade</taxon>
        <taxon>Pooideae</taxon>
        <taxon>Triticodae</taxon>
        <taxon>Triticeae</taxon>
        <taxon>Triticinae</taxon>
        <taxon>Aegilops</taxon>
    </lineage>
</organism>
<dbReference type="GO" id="GO:0005829">
    <property type="term" value="C:cytosol"/>
    <property type="evidence" value="ECO:0007669"/>
    <property type="project" value="TreeGrafter"/>
</dbReference>
<dbReference type="GO" id="GO:0004807">
    <property type="term" value="F:triose-phosphate isomerase activity"/>
    <property type="evidence" value="ECO:0007669"/>
    <property type="project" value="UniProtKB-EC"/>
</dbReference>
<keyword evidence="8" id="KW-0963">Cytoplasm</keyword>
<dbReference type="InterPro" id="IPR035990">
    <property type="entry name" value="TIM_sf"/>
</dbReference>
<comment type="subunit">
    <text evidence="5">Homodimer.</text>
</comment>
<protein>
    <recommendedName>
        <fullName evidence="11">Triosephosphate isomerase, cytosolic</fullName>
        <ecNumber evidence="6">5.3.1.1</ecNumber>
    </recommendedName>
</protein>
<keyword evidence="7" id="KW-0312">Gluconeogenesis</keyword>
<evidence type="ECO:0000256" key="2">
    <source>
        <dbReference type="ARBA" id="ARBA00004680"/>
    </source>
</evidence>
<evidence type="ECO:0000256" key="6">
    <source>
        <dbReference type="ARBA" id="ARBA00011940"/>
    </source>
</evidence>
<accession>R7W5W3</accession>
<dbReference type="EC" id="5.3.1.1" evidence="6"/>
<sequence length="247" mass="27187">MGGGEADDGDKEQQHHGFAGKGRSRRLKMVEGFYDIKENNKRVFIFFSCRSYVDTSFYSVFHFNHKGKGYNARLHTSVAMERKLVLEWVPLYGLGRFCGQRGLIIVCPFMNGSLLHKKLHICVAETLEQREAGSTMEVVAVQTKAIADKIEDQANVVVAHKPVWAIGTGKVAPSAQAHEEAEGGSLLNTHFGKNLDMCSADKEMQLLPGFAAATASSRFCLEIQLPAWLLINSMWACGVASELGPLP</sequence>
<feature type="region of interest" description="Disordered" evidence="12">
    <location>
        <begin position="1"/>
        <end position="22"/>
    </location>
</feature>
<dbReference type="GO" id="GO:0006094">
    <property type="term" value="P:gluconeogenesis"/>
    <property type="evidence" value="ECO:0007669"/>
    <property type="project" value="UniProtKB-KW"/>
</dbReference>
<evidence type="ECO:0000256" key="10">
    <source>
        <dbReference type="ARBA" id="ARBA00023235"/>
    </source>
</evidence>
<name>R7W5W3_AEGTA</name>
<dbReference type="InterPro" id="IPR013785">
    <property type="entry name" value="Aldolase_TIM"/>
</dbReference>
<comment type="catalytic activity">
    <reaction evidence="1">
        <text>D-glyceraldehyde 3-phosphate = dihydroxyacetone phosphate</text>
        <dbReference type="Rhea" id="RHEA:18585"/>
        <dbReference type="ChEBI" id="CHEBI:57642"/>
        <dbReference type="ChEBI" id="CHEBI:59776"/>
        <dbReference type="EC" id="5.3.1.1"/>
    </reaction>
</comment>
<dbReference type="AlphaFoldDB" id="R7W5W3"/>
<keyword evidence="10" id="KW-0413">Isomerase</keyword>
<dbReference type="EnsemblPlants" id="EMT15688">
    <property type="protein sequence ID" value="EMT15688"/>
    <property type="gene ID" value="F775_24134"/>
</dbReference>
<evidence type="ECO:0000256" key="11">
    <source>
        <dbReference type="ARBA" id="ARBA00039870"/>
    </source>
</evidence>
<dbReference type="Pfam" id="PF00121">
    <property type="entry name" value="TIM"/>
    <property type="match status" value="1"/>
</dbReference>
<evidence type="ECO:0000256" key="9">
    <source>
        <dbReference type="ARBA" id="ARBA00023152"/>
    </source>
</evidence>
<dbReference type="PROSITE" id="PS51440">
    <property type="entry name" value="TIM_2"/>
    <property type="match status" value="1"/>
</dbReference>
<dbReference type="PANTHER" id="PTHR21139">
    <property type="entry name" value="TRIOSEPHOSPHATE ISOMERASE"/>
    <property type="match status" value="1"/>
</dbReference>
<evidence type="ECO:0000256" key="3">
    <source>
        <dbReference type="ARBA" id="ARBA00004742"/>
    </source>
</evidence>
<evidence type="ECO:0000256" key="4">
    <source>
        <dbReference type="ARBA" id="ARBA00007422"/>
    </source>
</evidence>
<comment type="similarity">
    <text evidence="4">Belongs to the triosephosphate isomerase family.</text>
</comment>
<dbReference type="InterPro" id="IPR000652">
    <property type="entry name" value="Triosephosphate_isomerase"/>
</dbReference>
<evidence type="ECO:0000256" key="1">
    <source>
        <dbReference type="ARBA" id="ARBA00000474"/>
    </source>
</evidence>
<dbReference type="GO" id="GO:0046166">
    <property type="term" value="P:glyceraldehyde-3-phosphate biosynthetic process"/>
    <property type="evidence" value="ECO:0007669"/>
    <property type="project" value="TreeGrafter"/>
</dbReference>
<feature type="compositionally biased region" description="Acidic residues" evidence="12">
    <location>
        <begin position="1"/>
        <end position="10"/>
    </location>
</feature>
<dbReference type="ExpressionAtlas" id="R7W5W3">
    <property type="expression patterns" value="baseline"/>
</dbReference>
<evidence type="ECO:0000256" key="8">
    <source>
        <dbReference type="ARBA" id="ARBA00022490"/>
    </source>
</evidence>
<reference evidence="13" key="1">
    <citation type="submission" date="2015-06" db="UniProtKB">
        <authorList>
            <consortium name="EnsemblPlants"/>
        </authorList>
    </citation>
    <scope>IDENTIFICATION</scope>
</reference>
<proteinExistence type="inferred from homology"/>
<dbReference type="Gene3D" id="3.20.20.70">
    <property type="entry name" value="Aldolase class I"/>
    <property type="match status" value="1"/>
</dbReference>
<evidence type="ECO:0000256" key="5">
    <source>
        <dbReference type="ARBA" id="ARBA00011738"/>
    </source>
</evidence>
<evidence type="ECO:0000313" key="13">
    <source>
        <dbReference type="EnsemblPlants" id="EMT15688"/>
    </source>
</evidence>
<dbReference type="GO" id="GO:0019563">
    <property type="term" value="P:glycerol catabolic process"/>
    <property type="evidence" value="ECO:0007669"/>
    <property type="project" value="TreeGrafter"/>
</dbReference>
<comment type="pathway">
    <text evidence="2">Carbohydrate degradation; glycolysis; D-glyceraldehyde 3-phosphate from glycerone phosphate: step 1/1.</text>
</comment>
<comment type="pathway">
    <text evidence="3">Carbohydrate biosynthesis; gluconeogenesis.</text>
</comment>
<keyword evidence="9" id="KW-0324">Glycolysis</keyword>
<dbReference type="PANTHER" id="PTHR21139:SF34">
    <property type="entry name" value="TRIOSEPHOSPHATE ISOMERASE, CYTOSOLIC"/>
    <property type="match status" value="1"/>
</dbReference>
<dbReference type="SUPFAM" id="SSF51351">
    <property type="entry name" value="Triosephosphate isomerase (TIM)"/>
    <property type="match status" value="1"/>
</dbReference>
<evidence type="ECO:0000256" key="12">
    <source>
        <dbReference type="SAM" id="MobiDB-lite"/>
    </source>
</evidence>
<evidence type="ECO:0000256" key="7">
    <source>
        <dbReference type="ARBA" id="ARBA00022432"/>
    </source>
</evidence>